<name>A0ABY3X2E8_9GAMM</name>
<dbReference type="RefSeq" id="WP_242146707.1">
    <property type="nucleotide sequence ID" value="NZ_CP093379.1"/>
</dbReference>
<sequence>MKRWTIIFISLISIICLVTLFPFVFMFFTSEKGYVTPNRFQMTPIAGFNKKNYIDLSDKYIRNDEKLKYSQKLYIESFGVTEMVVTCDNAHQPQLVLYDKRFDAKFHKIDQEGHITGHINYWGDDLGRSYEISIADDYILSPHGYLSWLIDGDETIKPYQTVNIDLPLSNEALVAEKKVLDQKGTLIDVHSQRDNASDNYDDKIFTLTYLYENQLTQLRYASAEHPNVNSLSLMRKRSDCTQDIIDADHNVQLKIDEVEEPLDYQVAIDWVEFQGFIKGQLGFNNRRGHYGKVYATLTINGIPLKIKYPFEGFRDDFISLDGTRWFNKSDMQAIESFNLLIINIKGNRHLILPNPKEGAP</sequence>
<evidence type="ECO:0000313" key="3">
    <source>
        <dbReference type="Proteomes" id="UP000829542"/>
    </source>
</evidence>
<keyword evidence="3" id="KW-1185">Reference proteome</keyword>
<reference evidence="2 3" key="1">
    <citation type="submission" date="2022-03" db="EMBL/GenBank/DDBJ databases">
        <title>Ignatzschineria rhizosphaerae HR5S32.</title>
        <authorList>
            <person name="Sun J.Q."/>
            <person name="Feng J.Y."/>
        </authorList>
    </citation>
    <scope>NUCLEOTIDE SEQUENCE [LARGE SCALE GENOMIC DNA]</scope>
    <source>
        <strain evidence="2 3">HR5S32</strain>
    </source>
</reference>
<feature type="transmembrane region" description="Helical" evidence="1">
    <location>
        <begin position="7"/>
        <end position="28"/>
    </location>
</feature>
<keyword evidence="1" id="KW-0472">Membrane</keyword>
<keyword evidence="1" id="KW-1133">Transmembrane helix</keyword>
<accession>A0ABY3X2E8</accession>
<evidence type="ECO:0000256" key="1">
    <source>
        <dbReference type="SAM" id="Phobius"/>
    </source>
</evidence>
<organism evidence="2 3">
    <name type="scientific">Ignatzschineria rhizosphaerae</name>
    <dbReference type="NCBI Taxonomy" id="2923279"/>
    <lineage>
        <taxon>Bacteria</taxon>
        <taxon>Pseudomonadati</taxon>
        <taxon>Pseudomonadota</taxon>
        <taxon>Gammaproteobacteria</taxon>
        <taxon>Cardiobacteriales</taxon>
        <taxon>Ignatzschineriaceae</taxon>
        <taxon>Ignatzschineria</taxon>
    </lineage>
</organism>
<dbReference type="EMBL" id="CP093379">
    <property type="protein sequence ID" value="UNM94950.1"/>
    <property type="molecule type" value="Genomic_DNA"/>
</dbReference>
<evidence type="ECO:0000313" key="2">
    <source>
        <dbReference type="EMBL" id="UNM94950.1"/>
    </source>
</evidence>
<dbReference type="Proteomes" id="UP000829542">
    <property type="component" value="Chromosome"/>
</dbReference>
<proteinExistence type="predicted"/>
<gene>
    <name evidence="2" type="ORF">MMG00_06765</name>
</gene>
<keyword evidence="1" id="KW-0812">Transmembrane</keyword>
<protein>
    <submittedName>
        <fullName evidence="2">Uncharacterized protein</fullName>
    </submittedName>
</protein>